<dbReference type="InterPro" id="IPR001789">
    <property type="entry name" value="Sig_transdc_resp-reg_receiver"/>
</dbReference>
<dbReference type="Gene3D" id="3.40.50.2300">
    <property type="match status" value="1"/>
</dbReference>
<keyword evidence="1 6" id="KW-0597">Phosphoprotein</keyword>
<dbReference type="RefSeq" id="WP_048690887.1">
    <property type="nucleotide sequence ID" value="NZ_KQ130485.1"/>
</dbReference>
<gene>
    <name evidence="8" type="ORF">XM47_06440</name>
</gene>
<dbReference type="GO" id="GO:0000156">
    <property type="term" value="F:phosphorelay response regulator activity"/>
    <property type="evidence" value="ECO:0007669"/>
    <property type="project" value="TreeGrafter"/>
</dbReference>
<evidence type="ECO:0000256" key="1">
    <source>
        <dbReference type="ARBA" id="ARBA00022553"/>
    </source>
</evidence>
<feature type="domain" description="Response regulatory" evidence="7">
    <location>
        <begin position="4"/>
        <end position="117"/>
    </location>
</feature>
<dbReference type="SMART" id="SM00448">
    <property type="entry name" value="REC"/>
    <property type="match status" value="1"/>
</dbReference>
<evidence type="ECO:0000256" key="3">
    <source>
        <dbReference type="ARBA" id="ARBA00023015"/>
    </source>
</evidence>
<keyword evidence="2" id="KW-0902">Two-component regulatory system</keyword>
<dbReference type="Proteomes" id="UP000037600">
    <property type="component" value="Unassembled WGS sequence"/>
</dbReference>
<sequence length="406" mass="45640">MSGTILLIDDDKLIHKVVSKYLDSKYILEHAYSGEEGIALFSTIVPDAILLDVEMPGKNGYQVCQNIRELGSDIPIIFLSGKSNVREIMLGYELGADDFIVKPFEGNLLNAKLDVVLRYAQQKQALAEQVKTAEDTAFNAMTGSSALGQVMHFVEQSYGVAQLSTLADKYLALIKNWQLKSVVMFYFDQESHFYSTSGAVKPLEEELLIQGRNSNRFIDFGCRTIINYPLVSVLIKNMPLDDPEQYGRLKDLFPPLLGAIDAKLHALEVEYTLALQSKKLTDSFTDVRKTLVNLASVLNQNQSQSYEELNQLFVSLEEHIPRLGLEDDQEKFILDSVQSTIEKVSGELTNTDQTNRVLAKVLLTMQHLVDEQNELVKAVQQDTIRLQGESVNNIPDDGYEMDVELF</sequence>
<evidence type="ECO:0000256" key="2">
    <source>
        <dbReference type="ARBA" id="ARBA00023012"/>
    </source>
</evidence>
<comment type="caution">
    <text evidence="8">The sequence shown here is derived from an EMBL/GenBank/DDBJ whole genome shotgun (WGS) entry which is preliminary data.</text>
</comment>
<dbReference type="Pfam" id="PF00072">
    <property type="entry name" value="Response_reg"/>
    <property type="match status" value="1"/>
</dbReference>
<dbReference type="GO" id="GO:0005829">
    <property type="term" value="C:cytosol"/>
    <property type="evidence" value="ECO:0007669"/>
    <property type="project" value="TreeGrafter"/>
</dbReference>
<dbReference type="CDD" id="cd17574">
    <property type="entry name" value="REC_OmpR"/>
    <property type="match status" value="1"/>
</dbReference>
<evidence type="ECO:0000256" key="6">
    <source>
        <dbReference type="PROSITE-ProRule" id="PRU00169"/>
    </source>
</evidence>
<keyword evidence="5" id="KW-0804">Transcription</keyword>
<evidence type="ECO:0000313" key="9">
    <source>
        <dbReference type="Proteomes" id="UP000037600"/>
    </source>
</evidence>
<evidence type="ECO:0000313" key="8">
    <source>
        <dbReference type="EMBL" id="KMT66077.1"/>
    </source>
</evidence>
<accession>A0A0J8GTL2</accession>
<evidence type="ECO:0000256" key="4">
    <source>
        <dbReference type="ARBA" id="ARBA00023125"/>
    </source>
</evidence>
<protein>
    <recommendedName>
        <fullName evidence="7">Response regulatory domain-containing protein</fullName>
    </recommendedName>
</protein>
<dbReference type="AlphaFoldDB" id="A0A0J8GTL2"/>
<reference evidence="8 9" key="1">
    <citation type="submission" date="2015-04" db="EMBL/GenBank/DDBJ databases">
        <title>Draft Genome Sequence of the Novel Agar-Digesting Marine Bacterium Q1.</title>
        <authorList>
            <person name="Li Y."/>
            <person name="Li D."/>
            <person name="Chen G."/>
            <person name="Du Z."/>
        </authorList>
    </citation>
    <scope>NUCLEOTIDE SEQUENCE [LARGE SCALE GENOMIC DNA]</scope>
    <source>
        <strain evidence="8 9">Q1</strain>
    </source>
</reference>
<evidence type="ECO:0000259" key="7">
    <source>
        <dbReference type="PROSITE" id="PS50110"/>
    </source>
</evidence>
<dbReference type="PROSITE" id="PS50110">
    <property type="entry name" value="RESPONSE_REGULATORY"/>
    <property type="match status" value="1"/>
</dbReference>
<dbReference type="GO" id="GO:0000976">
    <property type="term" value="F:transcription cis-regulatory region binding"/>
    <property type="evidence" value="ECO:0007669"/>
    <property type="project" value="TreeGrafter"/>
</dbReference>
<keyword evidence="9" id="KW-1185">Reference proteome</keyword>
<dbReference type="OrthoDB" id="9800897at2"/>
<keyword evidence="4" id="KW-0238">DNA-binding</keyword>
<dbReference type="InterPro" id="IPR011006">
    <property type="entry name" value="CheY-like_superfamily"/>
</dbReference>
<dbReference type="STRING" id="1513271.XM47_06440"/>
<organism evidence="8 9">
    <name type="scientific">Catenovulum maritimum</name>
    <dbReference type="NCBI Taxonomy" id="1513271"/>
    <lineage>
        <taxon>Bacteria</taxon>
        <taxon>Pseudomonadati</taxon>
        <taxon>Pseudomonadota</taxon>
        <taxon>Gammaproteobacteria</taxon>
        <taxon>Alteromonadales</taxon>
        <taxon>Alteromonadaceae</taxon>
        <taxon>Catenovulum</taxon>
    </lineage>
</organism>
<dbReference type="SUPFAM" id="SSF52172">
    <property type="entry name" value="CheY-like"/>
    <property type="match status" value="1"/>
</dbReference>
<dbReference type="PATRIC" id="fig|1513271.3.peg.1321"/>
<dbReference type="PANTHER" id="PTHR48111:SF1">
    <property type="entry name" value="TWO-COMPONENT RESPONSE REGULATOR ORR33"/>
    <property type="match status" value="1"/>
</dbReference>
<feature type="modified residue" description="4-aspartylphosphate" evidence="6">
    <location>
        <position position="52"/>
    </location>
</feature>
<dbReference type="PANTHER" id="PTHR48111">
    <property type="entry name" value="REGULATOR OF RPOS"/>
    <property type="match status" value="1"/>
</dbReference>
<name>A0A0J8GTL2_9ALTE</name>
<dbReference type="EMBL" id="LAZL01000007">
    <property type="protein sequence ID" value="KMT66077.1"/>
    <property type="molecule type" value="Genomic_DNA"/>
</dbReference>
<dbReference type="GO" id="GO:0006355">
    <property type="term" value="P:regulation of DNA-templated transcription"/>
    <property type="evidence" value="ECO:0007669"/>
    <property type="project" value="TreeGrafter"/>
</dbReference>
<dbReference type="InterPro" id="IPR039420">
    <property type="entry name" value="WalR-like"/>
</dbReference>
<keyword evidence="3" id="KW-0805">Transcription regulation</keyword>
<proteinExistence type="predicted"/>
<evidence type="ECO:0000256" key="5">
    <source>
        <dbReference type="ARBA" id="ARBA00023163"/>
    </source>
</evidence>
<dbReference type="GO" id="GO:0032993">
    <property type="term" value="C:protein-DNA complex"/>
    <property type="evidence" value="ECO:0007669"/>
    <property type="project" value="TreeGrafter"/>
</dbReference>